<dbReference type="InterPro" id="IPR001647">
    <property type="entry name" value="HTH_TetR"/>
</dbReference>
<evidence type="ECO:0000256" key="2">
    <source>
        <dbReference type="PROSITE-ProRule" id="PRU00335"/>
    </source>
</evidence>
<dbReference type="Pfam" id="PF14246">
    <property type="entry name" value="TetR_C_7"/>
    <property type="match status" value="1"/>
</dbReference>
<organism evidence="4 5">
    <name type="scientific">Roseomonas fluvialis</name>
    <dbReference type="NCBI Taxonomy" id="1750527"/>
    <lineage>
        <taxon>Bacteria</taxon>
        <taxon>Pseudomonadati</taxon>
        <taxon>Pseudomonadota</taxon>
        <taxon>Alphaproteobacteria</taxon>
        <taxon>Acetobacterales</taxon>
        <taxon>Roseomonadaceae</taxon>
        <taxon>Roseomonas</taxon>
    </lineage>
</organism>
<gene>
    <name evidence="4" type="ORF">Rmf_03440</name>
</gene>
<reference evidence="4 5" key="1">
    <citation type="journal article" date="2016" name="Microbes Environ.">
        <title>Phylogenetically diverse aerobic anoxygenic phototrophic bacteria isolated from epilithic biofilms in Tama river, Japan.</title>
        <authorList>
            <person name="Hirose S."/>
            <person name="Matsuura K."/>
            <person name="Haruta S."/>
        </authorList>
    </citation>
    <scope>NUCLEOTIDE SEQUENCE [LARGE SCALE GENOMIC DNA]</scope>
    <source>
        <strain evidence="4 5">S08</strain>
    </source>
</reference>
<dbReference type="PANTHER" id="PTHR30055:SF223">
    <property type="entry name" value="HTH-TYPE TRANSCRIPTIONAL REGULATOR UIDR"/>
    <property type="match status" value="1"/>
</dbReference>
<dbReference type="PRINTS" id="PR00455">
    <property type="entry name" value="HTHTETR"/>
</dbReference>
<dbReference type="RefSeq" id="WP_244457748.1">
    <property type="nucleotide sequence ID" value="NZ_AP025637.1"/>
</dbReference>
<dbReference type="EMBL" id="AP025637">
    <property type="protein sequence ID" value="BDG70415.1"/>
    <property type="molecule type" value="Genomic_DNA"/>
</dbReference>
<dbReference type="InterPro" id="IPR009057">
    <property type="entry name" value="Homeodomain-like_sf"/>
</dbReference>
<feature type="DNA-binding region" description="H-T-H motif" evidence="2">
    <location>
        <begin position="38"/>
        <end position="57"/>
    </location>
</feature>
<dbReference type="PANTHER" id="PTHR30055">
    <property type="entry name" value="HTH-TYPE TRANSCRIPTIONAL REGULATOR RUTR"/>
    <property type="match status" value="1"/>
</dbReference>
<sequence>MSEVLDRPRGVVTCEARRERLCEAAAGVFLRDGYAAASMDEVARAAGMSKRTLYQVYPSKAALFEATIAATLVPIALDAEHEPDLRRALAGILTAAAGHLLAARQIGIFRLVIGERQRSPELAAATHRVLTSRGSSALERRLSAEVAAGRLRLSNPAAAARMLYGMVLGSAQMRLLLGVRDPLEAQEIEALAGEAVRIFLDGVAVRVQDPAGV</sequence>
<keyword evidence="5" id="KW-1185">Reference proteome</keyword>
<dbReference type="Gene3D" id="1.10.357.10">
    <property type="entry name" value="Tetracycline Repressor, domain 2"/>
    <property type="match status" value="1"/>
</dbReference>
<dbReference type="InterPro" id="IPR036271">
    <property type="entry name" value="Tet_transcr_reg_TetR-rel_C_sf"/>
</dbReference>
<dbReference type="Pfam" id="PF00440">
    <property type="entry name" value="TetR_N"/>
    <property type="match status" value="1"/>
</dbReference>
<feature type="domain" description="HTH tetR-type" evidence="3">
    <location>
        <begin position="15"/>
        <end position="75"/>
    </location>
</feature>
<evidence type="ECO:0000259" key="3">
    <source>
        <dbReference type="PROSITE" id="PS50977"/>
    </source>
</evidence>
<evidence type="ECO:0000313" key="5">
    <source>
        <dbReference type="Proteomes" id="UP000831327"/>
    </source>
</evidence>
<dbReference type="SUPFAM" id="SSF48498">
    <property type="entry name" value="Tetracyclin repressor-like, C-terminal domain"/>
    <property type="match status" value="1"/>
</dbReference>
<accession>A0ABM7XYA5</accession>
<dbReference type="PROSITE" id="PS50977">
    <property type="entry name" value="HTH_TETR_2"/>
    <property type="match status" value="1"/>
</dbReference>
<dbReference type="SUPFAM" id="SSF46689">
    <property type="entry name" value="Homeodomain-like"/>
    <property type="match status" value="1"/>
</dbReference>
<name>A0ABM7XYA5_9PROT</name>
<protein>
    <submittedName>
        <fullName evidence="4">TetR family transcriptional regulator</fullName>
    </submittedName>
</protein>
<evidence type="ECO:0000256" key="1">
    <source>
        <dbReference type="ARBA" id="ARBA00023125"/>
    </source>
</evidence>
<evidence type="ECO:0000313" key="4">
    <source>
        <dbReference type="EMBL" id="BDG70415.1"/>
    </source>
</evidence>
<dbReference type="InterPro" id="IPR050109">
    <property type="entry name" value="HTH-type_TetR-like_transc_reg"/>
</dbReference>
<dbReference type="Proteomes" id="UP000831327">
    <property type="component" value="Chromosome"/>
</dbReference>
<proteinExistence type="predicted"/>
<dbReference type="InterPro" id="IPR039536">
    <property type="entry name" value="TetR_C_Proteobacteria"/>
</dbReference>
<keyword evidence="1 2" id="KW-0238">DNA-binding</keyword>